<dbReference type="InterPro" id="IPR043128">
    <property type="entry name" value="Rev_trsase/Diguanyl_cyclase"/>
</dbReference>
<dbReference type="Pfam" id="PF00990">
    <property type="entry name" value="GGDEF"/>
    <property type="match status" value="1"/>
</dbReference>
<dbReference type="GO" id="GO:0005886">
    <property type="term" value="C:plasma membrane"/>
    <property type="evidence" value="ECO:0007669"/>
    <property type="project" value="TreeGrafter"/>
</dbReference>
<feature type="domain" description="GGDEF" evidence="3">
    <location>
        <begin position="1"/>
        <end position="127"/>
    </location>
</feature>
<dbReference type="SMART" id="SM00267">
    <property type="entry name" value="GGDEF"/>
    <property type="match status" value="1"/>
</dbReference>
<dbReference type="InterPro" id="IPR029787">
    <property type="entry name" value="Nucleotide_cyclase"/>
</dbReference>
<dbReference type="CDD" id="cd01949">
    <property type="entry name" value="GGDEF"/>
    <property type="match status" value="1"/>
</dbReference>
<evidence type="ECO:0000313" key="4">
    <source>
        <dbReference type="EMBL" id="MDF2952960.1"/>
    </source>
</evidence>
<organism evidence="4 5">
    <name type="scientific">Candidatus Thermodesulfobacterium syntrophicum</name>
    <dbReference type="NCBI Taxonomy" id="3060442"/>
    <lineage>
        <taxon>Bacteria</taxon>
        <taxon>Pseudomonadati</taxon>
        <taxon>Thermodesulfobacteriota</taxon>
        <taxon>Thermodesulfobacteria</taxon>
        <taxon>Thermodesulfobacteriales</taxon>
        <taxon>Thermodesulfobacteriaceae</taxon>
        <taxon>Thermodesulfobacterium</taxon>
    </lineage>
</organism>
<dbReference type="Gene3D" id="3.30.70.270">
    <property type="match status" value="1"/>
</dbReference>
<dbReference type="AlphaFoldDB" id="A0AAE3P309"/>
<dbReference type="NCBIfam" id="TIGR00254">
    <property type="entry name" value="GGDEF"/>
    <property type="match status" value="1"/>
</dbReference>
<name>A0AAE3P309_9BACT</name>
<dbReference type="EC" id="2.7.7.65" evidence="1"/>
<dbReference type="InterPro" id="IPR050469">
    <property type="entry name" value="Diguanylate_Cyclase"/>
</dbReference>
<accession>A0AAE3P309</accession>
<dbReference type="InterPro" id="IPR000160">
    <property type="entry name" value="GGDEF_dom"/>
</dbReference>
<dbReference type="PANTHER" id="PTHR45138">
    <property type="entry name" value="REGULATORY COMPONENTS OF SENSORY TRANSDUCTION SYSTEM"/>
    <property type="match status" value="1"/>
</dbReference>
<evidence type="ECO:0000256" key="1">
    <source>
        <dbReference type="ARBA" id="ARBA00012528"/>
    </source>
</evidence>
<sequence length="132" mass="15165">MIVDIDNFKKINDDFGHVLGDKVLQKLGKILRSNVKVTDEVIRYGGEEFLIIAYRCDLKGAKKLGERLRKRVEKIKVKDLPRVRITVSIGISLYDKNKNVLEVIEQADKAMYEAKKLGKNRVCIYSEEKPIS</sequence>
<dbReference type="PANTHER" id="PTHR45138:SF9">
    <property type="entry name" value="DIGUANYLATE CYCLASE DGCM-RELATED"/>
    <property type="match status" value="1"/>
</dbReference>
<dbReference type="FunFam" id="3.30.70.270:FF:000001">
    <property type="entry name" value="Diguanylate cyclase domain protein"/>
    <property type="match status" value="1"/>
</dbReference>
<comment type="catalytic activity">
    <reaction evidence="2">
        <text>2 GTP = 3',3'-c-di-GMP + 2 diphosphate</text>
        <dbReference type="Rhea" id="RHEA:24898"/>
        <dbReference type="ChEBI" id="CHEBI:33019"/>
        <dbReference type="ChEBI" id="CHEBI:37565"/>
        <dbReference type="ChEBI" id="CHEBI:58805"/>
        <dbReference type="EC" id="2.7.7.65"/>
    </reaction>
</comment>
<dbReference type="PROSITE" id="PS50887">
    <property type="entry name" value="GGDEF"/>
    <property type="match status" value="1"/>
</dbReference>
<dbReference type="GO" id="GO:1902201">
    <property type="term" value="P:negative regulation of bacterial-type flagellum-dependent cell motility"/>
    <property type="evidence" value="ECO:0007669"/>
    <property type="project" value="TreeGrafter"/>
</dbReference>
<gene>
    <name evidence="4" type="ORF">OD816_000205</name>
</gene>
<dbReference type="Proteomes" id="UP001144110">
    <property type="component" value="Unassembled WGS sequence"/>
</dbReference>
<dbReference type="EMBL" id="JAPHEG010000001">
    <property type="protein sequence ID" value="MDF2952960.1"/>
    <property type="molecule type" value="Genomic_DNA"/>
</dbReference>
<evidence type="ECO:0000259" key="3">
    <source>
        <dbReference type="PROSITE" id="PS50887"/>
    </source>
</evidence>
<protein>
    <recommendedName>
        <fullName evidence="1">diguanylate cyclase</fullName>
        <ecNumber evidence="1">2.7.7.65</ecNumber>
    </recommendedName>
</protein>
<evidence type="ECO:0000313" key="5">
    <source>
        <dbReference type="Proteomes" id="UP001144110"/>
    </source>
</evidence>
<dbReference type="SUPFAM" id="SSF55073">
    <property type="entry name" value="Nucleotide cyclase"/>
    <property type="match status" value="1"/>
</dbReference>
<dbReference type="GO" id="GO:0043709">
    <property type="term" value="P:cell adhesion involved in single-species biofilm formation"/>
    <property type="evidence" value="ECO:0007669"/>
    <property type="project" value="TreeGrafter"/>
</dbReference>
<evidence type="ECO:0000256" key="2">
    <source>
        <dbReference type="ARBA" id="ARBA00034247"/>
    </source>
</evidence>
<dbReference type="GO" id="GO:0052621">
    <property type="term" value="F:diguanylate cyclase activity"/>
    <property type="evidence" value="ECO:0007669"/>
    <property type="project" value="UniProtKB-EC"/>
</dbReference>
<reference evidence="4" key="1">
    <citation type="submission" date="2022-11" db="EMBL/GenBank/DDBJ databases">
        <title>Candidatus Alkanophaga archaea from heated hydrothermal vent sediment oxidize petroleum alkanes.</title>
        <authorList>
            <person name="Zehnle H."/>
            <person name="Laso-Perez R."/>
            <person name="Lipp J."/>
            <person name="Teske A."/>
            <person name="Wegener G."/>
        </authorList>
    </citation>
    <scope>NUCLEOTIDE SEQUENCE</scope>
    <source>
        <strain evidence="4">MCA70</strain>
    </source>
</reference>
<proteinExistence type="predicted"/>
<comment type="caution">
    <text evidence="4">The sequence shown here is derived from an EMBL/GenBank/DDBJ whole genome shotgun (WGS) entry which is preliminary data.</text>
</comment>